<feature type="region of interest" description="Disordered" evidence="2">
    <location>
        <begin position="5425"/>
        <end position="5457"/>
    </location>
</feature>
<feature type="region of interest" description="Disordered" evidence="2">
    <location>
        <begin position="3488"/>
        <end position="3518"/>
    </location>
</feature>
<feature type="compositionally biased region" description="Basic and acidic residues" evidence="2">
    <location>
        <begin position="2632"/>
        <end position="2643"/>
    </location>
</feature>
<feature type="compositionally biased region" description="Low complexity" evidence="2">
    <location>
        <begin position="1063"/>
        <end position="1075"/>
    </location>
</feature>
<feature type="compositionally biased region" description="Basic and acidic residues" evidence="2">
    <location>
        <begin position="1960"/>
        <end position="1970"/>
    </location>
</feature>
<evidence type="ECO:0000256" key="1">
    <source>
        <dbReference type="SAM" id="Coils"/>
    </source>
</evidence>
<keyword evidence="1" id="KW-0175">Coiled coil</keyword>
<feature type="region of interest" description="Disordered" evidence="2">
    <location>
        <begin position="986"/>
        <end position="1075"/>
    </location>
</feature>
<feature type="compositionally biased region" description="Basic and acidic residues" evidence="2">
    <location>
        <begin position="6512"/>
        <end position="6528"/>
    </location>
</feature>
<feature type="region of interest" description="Disordered" evidence="2">
    <location>
        <begin position="4658"/>
        <end position="4733"/>
    </location>
</feature>
<feature type="region of interest" description="Disordered" evidence="2">
    <location>
        <begin position="4905"/>
        <end position="4940"/>
    </location>
</feature>
<feature type="compositionally biased region" description="Pro residues" evidence="2">
    <location>
        <begin position="388"/>
        <end position="404"/>
    </location>
</feature>
<keyword evidence="4" id="KW-1185">Reference proteome</keyword>
<evidence type="ECO:0000313" key="4">
    <source>
        <dbReference type="Proteomes" id="UP001597417"/>
    </source>
</evidence>
<feature type="region of interest" description="Disordered" evidence="2">
    <location>
        <begin position="350"/>
        <end position="414"/>
    </location>
</feature>
<feature type="region of interest" description="Disordered" evidence="2">
    <location>
        <begin position="4234"/>
        <end position="4253"/>
    </location>
</feature>
<evidence type="ECO:0000313" key="3">
    <source>
        <dbReference type="EMBL" id="MFD2419621.1"/>
    </source>
</evidence>
<feature type="compositionally biased region" description="Basic and acidic residues" evidence="2">
    <location>
        <begin position="5633"/>
        <end position="5659"/>
    </location>
</feature>
<feature type="region of interest" description="Disordered" evidence="2">
    <location>
        <begin position="1288"/>
        <end position="1373"/>
    </location>
</feature>
<feature type="compositionally biased region" description="Basic and acidic residues" evidence="2">
    <location>
        <begin position="1891"/>
        <end position="1902"/>
    </location>
</feature>
<feature type="compositionally biased region" description="Basic and acidic residues" evidence="2">
    <location>
        <begin position="6486"/>
        <end position="6495"/>
    </location>
</feature>
<feature type="compositionally biased region" description="Acidic residues" evidence="2">
    <location>
        <begin position="1019"/>
        <end position="1031"/>
    </location>
</feature>
<dbReference type="EMBL" id="JBHUKR010000013">
    <property type="protein sequence ID" value="MFD2419621.1"/>
    <property type="molecule type" value="Genomic_DNA"/>
</dbReference>
<name>A0ABW5G098_9PSEU</name>
<reference evidence="4" key="1">
    <citation type="journal article" date="2019" name="Int. J. Syst. Evol. Microbiol.">
        <title>The Global Catalogue of Microorganisms (GCM) 10K type strain sequencing project: providing services to taxonomists for standard genome sequencing and annotation.</title>
        <authorList>
            <consortium name="The Broad Institute Genomics Platform"/>
            <consortium name="The Broad Institute Genome Sequencing Center for Infectious Disease"/>
            <person name="Wu L."/>
            <person name="Ma J."/>
        </authorList>
    </citation>
    <scope>NUCLEOTIDE SEQUENCE [LARGE SCALE GENOMIC DNA]</scope>
    <source>
        <strain evidence="4">CGMCC 4.7645</strain>
    </source>
</reference>
<feature type="coiled-coil region" evidence="1">
    <location>
        <begin position="4407"/>
        <end position="4538"/>
    </location>
</feature>
<feature type="region of interest" description="Disordered" evidence="2">
    <location>
        <begin position="6707"/>
        <end position="6726"/>
    </location>
</feature>
<accession>A0ABW5G098</accession>
<feature type="compositionally biased region" description="Basic and acidic residues" evidence="2">
    <location>
        <begin position="3489"/>
        <end position="3499"/>
    </location>
</feature>
<feature type="region of interest" description="Disordered" evidence="2">
    <location>
        <begin position="1"/>
        <end position="96"/>
    </location>
</feature>
<feature type="region of interest" description="Disordered" evidence="2">
    <location>
        <begin position="6038"/>
        <end position="6062"/>
    </location>
</feature>
<feature type="region of interest" description="Disordered" evidence="2">
    <location>
        <begin position="2591"/>
        <end position="2643"/>
    </location>
</feature>
<feature type="region of interest" description="Disordered" evidence="2">
    <location>
        <begin position="5313"/>
        <end position="5354"/>
    </location>
</feature>
<feature type="region of interest" description="Disordered" evidence="2">
    <location>
        <begin position="1386"/>
        <end position="1417"/>
    </location>
</feature>
<dbReference type="Proteomes" id="UP001597417">
    <property type="component" value="Unassembled WGS sequence"/>
</dbReference>
<feature type="compositionally biased region" description="Basic and acidic residues" evidence="2">
    <location>
        <begin position="120"/>
        <end position="131"/>
    </location>
</feature>
<feature type="compositionally biased region" description="Acidic residues" evidence="2">
    <location>
        <begin position="995"/>
        <end position="1008"/>
    </location>
</feature>
<gene>
    <name evidence="3" type="ORF">ACFSXZ_25155</name>
</gene>
<feature type="region of interest" description="Disordered" evidence="2">
    <location>
        <begin position="7067"/>
        <end position="7098"/>
    </location>
</feature>
<feature type="compositionally biased region" description="Basic and acidic residues" evidence="2">
    <location>
        <begin position="60"/>
        <end position="69"/>
    </location>
</feature>
<feature type="compositionally biased region" description="Basic and acidic residues" evidence="2">
    <location>
        <begin position="5334"/>
        <end position="5347"/>
    </location>
</feature>
<sequence length="7138" mass="780147">MPPRTEGGGPRPAPPHHVESEPPSGHRPPVRNDVAANGRPDSGRPGGDQRTDGSAAARLEPPRSVDGPDGRGPARQAPGGDRRHQTGKPADGPTPQDAAAALAAAHLAAGGPEGVGGPHHGNEVPGARDDAPSFVPLSEWHAIRDSVPVSRYHAERFDPAKNAESGGTRLQGRITQIRFDVRRGEVRPGQWVREIAAPIDLVSKDGNVDAGTRREWAETLQRALDKYFNVPANRFANGDQPYFRIDAATPNGADHGWDVDGNRNVPVEVVDPAKEGPGRADQVRWPIGDLNDALHELFHFYGLGEGYKDPELMLNRKDEPGIMGPDRDLFLAPSSLAKLDELSLQAGEGIRAYRPPRPADPPTVVNDGPYDAMHTPANAPPKPDDPPRPGGPSGPDRPPGPGGGPVPVAGPVDIPRLKADLSDGIALLERHLATLPPDFAPQLRERMPAMSSFAAGLPHLQVTPAELAGRLSSLHGLIGQVRTARLNAMTRVRDIALAKVERGENPLTFHPDGVPGGVSSRPDAKFGLEVELQLPANGFDHTLHDLGRKLEREGYIEWRNGAKFEDKEYAAPDGKWKMIKERAHEYGVELVSSIPRGGGPMWRNAGGLLDIIREHRSESGERPTADKVGGHVNISFDENLKPHEYARLAQLNKAFEATLYRLGNHHVTAPGHRKLNVVGPNPLPPDPRQIESHDDVSMLDTGKEDALYFGSVEGGKNDRLEFRWWASSLDPATWQAHAELTAAMVEAARNPAIHRRLDQLMADPDLLIRSNPDEHPDDQLAKLMDFLELLPLNPATQELVVQKFAATAPWRDDGHNDELLRAPMVVGPFGRGWLFPVPEDSVRNVVATAMAQPWFEGAEVLAATLTDKGDHVMMWDGREVPLDDFAEVLHKRSMLTNALHDDLDADPKGRAILAVSGGLDRLAPAVVDKLQAPVLATTDQVRLHNGRIELHSEHGRPEWVALAPGREPFHTGTADVEEALALAREESTDHADAPMSDDESFHESDDESMSGVEENPRDSDDEEMSDVDDGPYDAMHAPANAPLPDSHGTFDRNPAPAAEHDAASAGSAAHDGPSSIPLAEWQAMRDSLPVSRYHAERFDPAGSGRSQGGRLEGRITQIRFDVRRGEVRPGQVVREISVPLDLVSKKGTVDAAARREWAEEVQRALDQHFNVPANRFANGDQPYFRIDAATPDRGARGWDTDGSRNVPVDVVDPATQERGRADQVRWPIGDVRDALHEVFHFSGLGEGYKDSELLLNREDEGGIMGPKRDLFLTPSNVAKLDEMTLRAGDSIRAYQPPPRSDRATPADGSPYDAMHTPANAPPRRNNPPRPDEPSGGDRDRAPGTVLDWIAYEPPERPQGHPAPVHDGPHGARRPPAVTDWIAYEPEGGSVPVHDDTAGPPPVDHSTAAGPEPGHLTDAAEPVVEKPVMKWVGKFHSGKYGETNGDVLHPDDEAALRAQARAAAPDILDRARRGIEMPDYRIIYHYNKLLPKLTAKRHEVAAKIFSDELGRALSELQGGRPSITVDSLRFAVTTDVRKVAQYSGLENKFALWSHSDPGLPSEHYRRLRSVKLEFDQHATKLPKAHEDRLRWMIQGEAWRAWRAGEPFVPPMRLAIEGWAKEKAEVHQGRVKALEAVADSAVASVLAGLRARGVRGLLSTEFFRPILLIPEPEAHYDFSRNSSLLVETNAEIPIASQVTVDYPGDSEKTEWKGRFEDGTDNFRTTAVEELRKRLRESVLPALLLRRTAGGEPFKLALVVHYTSQSLRRTMVNRGTPAAAERAVRTVIDEELTALTGKTADPVTLASLGLEIVPDYRITPGVTHVELKSIPGPPVPEEGRAAAEAAQRQAPVPGLDWLDDFDWDNFRIGDAPGEVNPGEVNRGAEPMSGVEPTARPEEEVPRPFDDLYDVTPPPPGTRAPAPIPPARAEAADEARARGRRRARPRDETASSRRKPPTSGRGRAGREPRTEEPARPMALADDGGPVVPEPSAAAIPAPAAPEKHWEGNFDGRTTRLVAADRDLLVAKAIEVAPELLRRGLEARESFDYWLTFYYPKGSGLNKTQMVLDRRDVIVRTFTGALDAELTRLQGGNPVVTTKSLGFGITTDMRAVARTEPIPHTFVLERHADPGLRMADYRQRTRDDKLRFAPHATRLPVADENRLRAMIENKAELAALSAPPGTRRQRMNPVSFRITGFHRETGKEHGERSNYLTDLVRSSIGSALKSLEARGVRGLPSVDELMPEVRIPPPEKHSNAGHPASLVADTAAAPSSHSRAEVPPVPEVTVDYPGTVTSEWSGRVREGGGAIFEPDLPPLRQRIRETLVPALLLRHGAGLPPFELMLTYGYSDTAGRTRHEARGGNRAVAWMIRDLINDEIASARGGDRSVTADSLGLKIADDSVGRRSGTATFELTSYPARTAPPAAQAHAGPADTVRVPAGILVGDRDSPVARAVRWLPQEDGMFGVVLTVHGPIDRAAVTQAMVDAGWQGEPIRLFACYSPEVAEFAGWLSSQLNTPVDRPEALLWLGMEGDGPAARVGRLALTGDGRPLVPERPGAMADQGLGWMRHWPDGSVTPSSYTLPVPGKAPARLDLREPVHLGPTTVKGKAPVRRTAVERPPGGLDRIDSFFDDPSPAPKAESSRAHEPVDPAVEQRRVDALREELAAEPTPEREPVPDEEERTADYIVKHLPSYVRENRFGGKGPVELVETTKQVSVTGMLRKIAPGVAGWKKLPDVGAGTTDLRRAPVQRLLDTSPLKFAGKGERLTVTTRKGKKYELLLKTEADWSRLEPLAAAENDAKTAKSKEKTKVSVKHTTQFDRTFATSFSNAGIPGPVAGFTPRVPVAPDRQHDTGLAGEYGRSFDVELGKAHIVEVPLKVTATLFDEHGRVVTSPHTDSHGRITETGQVRVKVPLELAVAEDPAPAVLSYARDGRVGQVKLADEAKLAAQGIHRLRPGDELPRGYGVEAVVVHDSPDGKDPFDQIAERLGKQYGDRYAKALAIGSHGREFLRNFLSPDNLTLRHHEMAVSKPDPPRHAGWIRSHPLYKGRNARGIEFFTRATQLEARLVPRWYQVGTTAERKITDTSRTHIEVTDDKKLSRRPGLDVFGGFGWDTGTATTVMVGGAFGASRGTSHGRSLSRVVARKDAVSGTEDSTRYQVVYELQVRPVGMRGEPVAGAVTAHLDTRKRDLGARADRGFVPDVYRSGEDRAAWGPAEMEHDGDLPGRVEDISPEDQAWAYETLVPLLRKIPPELRRWWSTSDFIRSFDDPKLAKGLTPKIADMLSREGELRQRLSGPEISALMKMIGSKDGLKIVLKRKGLLHNYRYQVTLKGTLSDLRDGDPVQAKDQARTVRLKETHTATTGRTGDWLTSLGLPQVRVFVGATRNLGLSFVTGPQLTKTGAKSSAVVHTSGNKVDIKRGEGLTAEGKLGDAAMRRFAGTMSVEMTVLASAKENRGARKFMFGRPGLHVPKLVDVTANIPPEQLTRKMPVRFTIPEALTRDTPPDPPERLAPFDPATARPAGPEPLEPAPHVFDDVEVVSIGGVDKLQHMVKTLLAKVSKQTPEKPEDPIFAFEPHKITEAITHHLSPEALANDPALFSRTKLVEGLDHDRRMDKVGASVELSFRPTVERLYTTDGEYQQIVTEQSATSGTKQAGGKGKGGRFQTVFVLSPSGQGNPVLGTDGPGGKTVTGGFASIVVNLSTFGMTSNRTAETGLESTERFTAGGLPEPRILTHLAVKVEAAAQVEHTKWYKFGWDKAKPARLRGEITVPMKVWLTREQVYAALSHEDRETLRGDRDTWEMLFGHDLDHLLDEDGAFPVHPAREEHPERTLPVPASLREGDGGAAKPSLGLGGVRERIDLAHLVGDLRDQLKASLGKEAAHRLLPPHLVERGNDNHREARAFLSDVNRAMHHLLNGRRADPIRLENWANGETYDLTLSAKLTDAKFHGIEHGDKYKVANSSKTSETSTRQRGRVLANLTGTLRGLFRLHKVNHYGPDEPKPTEGQGPPMGAFGLGQSVQALFGTRNRQKEELHTEDGQNSGEISGPVAAYRGKFAITASITRHGTSYASATVTRDTTVTQSPDVSFPEPQRDHLGFAEGHRRIPRRELRRAGLDRWRAFRADGTPTPKLPDERSLFVEHYLGDLEELKKAARAALGDSGVDVVRDRRTGEPERLADSGMERALDAAVTSSLIKARRQVILEEGLRIPLPIKGNRILEFHARLHGSRFAALGGTKVDGSIGVKDKSTSEVQSGNTLEANRPDLPFVAGTLHPEGANSRGHRQPGQSNLVNTLTETRAVLAPSSAKLTAAGTRRDHSAKYPLSKENLDAKTDELSQLRLADIEWSVVAARADAPDTFLGGRRFLVRDALSLRMRNDIAEELTGDVLPSSLKDAAKDLHDKGKEWTAAELTRRGREHAARRARRALDLAEDKAAAEQEKIDKVIDRLPERIEKADQRADKARKVVHKVERALARAEHKGSAGVSVLEADRDAALRRSVEADIEARELREELAAALDRPLSEPDARLRDAFADAVDERLQADEDLREAEEAWWQAKRRYDAAVARKYSWDATHESRRDPEDEDPVAAVSAKITETSAKAGKLASAVETQNRLLERATAKVADVRGDDLRATLAEAGLRQRTAERAATLAQHEAVEIELQDLSAKLAALRNEVPSDSRKGEQSGDHRPPRPKGRRRVRFADEEPSPATAPRDPGEHAAPHDTGGPGDHASPHDTGSDAREGLPARYEPVRGVNKANYDSGRLEYRTNCLSAVIQTFLTIMTGRTHQAAPHLDRDRLRHASELEDYFQRNFGVPGRPARFQRVDSLDELERRMLGEGRDSNAHAVVLTVKGQGKFGHPFNAHLNPDDGKVHYIDGQKFSGRPEVSGQLWVMLTAPAVDRPRHAEPAPVVPSAVTGIRIAGEQPGGAHLSPPPPVWSPEAGQASRSATPGSPRLSPKLPESEWWRLFLDPRHHAEAQRKLPDDPGALYDTQRSPGFRQGLVDAYREFLDAPDLGTRRLTSADYKRMHELVTGHIGKKLDWSGAVTGSAISSTAHPLQADRPHPEVLAEKVGGRPLMVEDHVYVAMDAEARAALAPLTVLTRYEGKSGQPVLRTAYTKAEAPSLADSILDTYYDDLEHAGTEHERLRALGRAVRNLLITHLFEDGNRRAGVHVMLQRLLLEQGFEPAIVPARLFKGGYSADEIAVALRRAQDTGLVAPSREADDGDHGLAEMFAALNEVKRARREFDEAVFSQLTGSRSDVHPETAMARLVGAITKLDTFDREAASAEEIALHDAMQARYDAWDRGVSEAELVRHDAAVARAAFAAGKLEELPPDIEENAPDPAPESSGGPRDESPRTTVERARAQRPKLVGGRGWANIRAAVVKGTGGADSPWHKLIELAFSDENLEKNFSRATDDRFITNLAERAHQGGPEIRVTLVKLSSDGPATDTKADLGAETSRPGAGISSSTENAPELTEPAWVRIPTPHVIVRGTLVGMINRLGSAINAARSQTHTTRVTEPGVAASESEHRATYKITITPKRKWPWSKPVHQVFYADNHVTLAWPEEHPGEPEPVDPRAIEHGEFSGLGRVYHDVSESLGGFAHNDPEARRFRDDWLPSLADRAAGLFGGEVAKETFSFHGGKKTIFIGLRGRDDDGSRPSARPIREGEGTAEHGEETAVTTMSSVSQTRRRGAGAMIQAGDITGVTGAAAGPMGIDYRATNRTDSATTAASHQTRQTYTGPLTAHRSDISFVVGVGEADRDPARRFTVDGTATLWTRGKSPGPREIERRYHLGEDAQRRLRTVADDENVVIDVTRAGTANGHHVFDVRHPDGRPLADADYDRIAALLPNDGDGKSPSGDRPTEAGATSPTVVRFAPRRAPELAAADWLPPVREQAADFGEQFWSDFARRFDALRAEAGEPARVSTKDMERGTPPEHDPAGAGRHEVPDRVDARYELPDEVANDITGRLLHRLNAEGVIAARRGPVKRMLFIGRKAKIRTSELPGLARRISGFLKDNARELANGGDGIRVPVSSWHHGAPDIFVRGIMDRSHAAYQGPREGERTGGTVTGSHESGVGHGKTHHVSAGVVVSGYDVRAEDAKFAGSQFTYKHGSGRDEAITREFTHEQRLDSERETHGYRYPAAFEVRTDGRWSEPARLRYWRGEAEADGRSHTAESTVRGHVDVSAPAHAGRDGDVLGEVPADDWHAPGEPETRMRPGDLPPGYELAGMKPVPKLASTAAALLEMPRSARWKEWLKWPFVGGRPKALDEHDDTRFVGTHDLTRTTGGEHDAALDALEAFAHPARRMAAFQRTALYEDKVRLETHNIGGLAGHRELTGELGLRLRLGNPHIVGRDDEHVFTRKTGMKTTAAKGKWRSRGLRAKINVADFVPLRKYFLGGTFAEIIPRYIRAKNEESSDGIRDTGEESHVERGYLVSYGGRYDLGASARRRWQDFYGFRHNGTRYEKSRWTQVRDAVQVWVPASEIHRVGVLTADDLAKLDDAETTRYQSERQRPGEASLARQGIDGHPVGSHREREAPVPEPDEPRVRPPANVGRGVGRLDWYRLNAPVELAKEIGDALAAWSRDQAAKAGMKGKDYRTPSIEKFDQINERLLEVLGPELASAGSDPALAAMLNGGWPVVVTGQTVFGKVEQLVVLRAEPGEGSYHQRIGGRTTAQETEATRTDGDQITNTWTADIDVGVGYYSAHGPKGPGSLGLLVGGVEVHVSDSTGSSRHRSEGTRASSGKHDAVQFLHDLDVTMDVYPYSRPGTYGKFLERAWPSLAPRRFGEPWQAKFTLPGAGRSTVAVDESVTDGGAPVKPIAHAVGTWHADQAERGVPFGFSKDDKGRTKADIHVRPFAAPKLHAALEKLVRGDHDDATAPRRPVLRPQTAHKLFVEGGSGTLRGRLLEVFTRSGHKIGFEVNEGLGDRLGHVIVGANLANRKLLKVIDEGELSRTGREREDATTGSAINVAPYWATVADARGGLIEQPIYRTAMQGIEAIHLPADFTYAREHGAATEGDAGHPAGERPKGPRYLVEVTPRWRITPFYNGKKVPANWHDTIHTGRDEPILLEVDRLGLEELGLKAPDTAPEVRVSPPGEIRDPSARPSDQDGQLGRGLGLMLTARDFTARDAEEDYRDEFYPLLPEVNQPRVLSTVDT</sequence>
<feature type="compositionally biased region" description="Low complexity" evidence="2">
    <location>
        <begin position="1981"/>
        <end position="1993"/>
    </location>
</feature>
<dbReference type="RefSeq" id="WP_378267647.1">
    <property type="nucleotide sequence ID" value="NZ_JBHUKR010000013.1"/>
</dbReference>
<evidence type="ECO:0000256" key="2">
    <source>
        <dbReference type="SAM" id="MobiDB-lite"/>
    </source>
</evidence>
<proteinExistence type="predicted"/>
<feature type="region of interest" description="Disordered" evidence="2">
    <location>
        <begin position="2260"/>
        <end position="2281"/>
    </location>
</feature>
<evidence type="ECO:0008006" key="5">
    <source>
        <dbReference type="Google" id="ProtNLM"/>
    </source>
</evidence>
<feature type="compositionally biased region" description="Basic and acidic residues" evidence="2">
    <location>
        <begin position="4715"/>
        <end position="4728"/>
    </location>
</feature>
<feature type="region of interest" description="Disordered" evidence="2">
    <location>
        <begin position="5632"/>
        <end position="5674"/>
    </location>
</feature>
<feature type="region of interest" description="Disordered" evidence="2">
    <location>
        <begin position="6486"/>
        <end position="6533"/>
    </location>
</feature>
<feature type="compositionally biased region" description="Pro residues" evidence="2">
    <location>
        <begin position="1908"/>
        <end position="1922"/>
    </location>
</feature>
<feature type="compositionally biased region" description="Basic and acidic residues" evidence="2">
    <location>
        <begin position="4659"/>
        <end position="4674"/>
    </location>
</feature>
<feature type="region of interest" description="Disordered" evidence="2">
    <location>
        <begin position="3813"/>
        <end position="3840"/>
    </location>
</feature>
<feature type="region of interest" description="Disordered" evidence="2">
    <location>
        <begin position="5829"/>
        <end position="5854"/>
    </location>
</feature>
<feature type="region of interest" description="Disordered" evidence="2">
    <location>
        <begin position="109"/>
        <end position="131"/>
    </location>
</feature>
<feature type="region of interest" description="Disordered" evidence="2">
    <location>
        <begin position="1865"/>
        <end position="2004"/>
    </location>
</feature>
<protein>
    <recommendedName>
        <fullName evidence="5">OTU domain-containing protein</fullName>
    </recommendedName>
</protein>
<feature type="region of interest" description="Disordered" evidence="2">
    <location>
        <begin position="5900"/>
        <end position="5930"/>
    </location>
</feature>
<organism evidence="3 4">
    <name type="scientific">Amycolatopsis pigmentata</name>
    <dbReference type="NCBI Taxonomy" id="450801"/>
    <lineage>
        <taxon>Bacteria</taxon>
        <taxon>Bacillati</taxon>
        <taxon>Actinomycetota</taxon>
        <taxon>Actinomycetes</taxon>
        <taxon>Pseudonocardiales</taxon>
        <taxon>Pseudonocardiaceae</taxon>
        <taxon>Amycolatopsis</taxon>
    </lineage>
</organism>
<comment type="caution">
    <text evidence="3">The sequence shown here is derived from an EMBL/GenBank/DDBJ whole genome shotgun (WGS) entry which is preliminary data.</text>
</comment>
<feature type="compositionally biased region" description="Low complexity" evidence="2">
    <location>
        <begin position="1839"/>
        <end position="1853"/>
    </location>
</feature>
<feature type="compositionally biased region" description="Basic and acidic residues" evidence="2">
    <location>
        <begin position="6715"/>
        <end position="6726"/>
    </location>
</feature>
<feature type="compositionally biased region" description="Gly residues" evidence="2">
    <location>
        <begin position="1"/>
        <end position="10"/>
    </location>
</feature>
<feature type="compositionally biased region" description="Polar residues" evidence="2">
    <location>
        <begin position="4238"/>
        <end position="4247"/>
    </location>
</feature>
<feature type="region of interest" description="Disordered" evidence="2">
    <location>
        <begin position="1827"/>
        <end position="1853"/>
    </location>
</feature>
<feature type="compositionally biased region" description="Basic and acidic residues" evidence="2">
    <location>
        <begin position="1329"/>
        <end position="1341"/>
    </location>
</feature>